<dbReference type="Proteomes" id="UP000011087">
    <property type="component" value="Unassembled WGS sequence"/>
</dbReference>
<dbReference type="InterPro" id="IPR011989">
    <property type="entry name" value="ARM-like"/>
</dbReference>
<dbReference type="RefSeq" id="XP_005829501.1">
    <property type="nucleotide sequence ID" value="XM_005829444.1"/>
</dbReference>
<dbReference type="GeneID" id="17299231"/>
<proteinExistence type="predicted"/>
<dbReference type="EnsemblProtists" id="EKX42521">
    <property type="protein sequence ID" value="EKX42521"/>
    <property type="gene ID" value="GUITHDRAFT_141192"/>
</dbReference>
<feature type="compositionally biased region" description="Basic and acidic residues" evidence="1">
    <location>
        <begin position="582"/>
        <end position="593"/>
    </location>
</feature>
<dbReference type="OrthoDB" id="10062843at2759"/>
<dbReference type="GO" id="GO:0005634">
    <property type="term" value="C:nucleus"/>
    <property type="evidence" value="ECO:0007669"/>
    <property type="project" value="InterPro"/>
</dbReference>
<evidence type="ECO:0000313" key="2">
    <source>
        <dbReference type="EMBL" id="EKX42521.1"/>
    </source>
</evidence>
<gene>
    <name evidence="2" type="ORF">GUITHDRAFT_141192</name>
</gene>
<dbReference type="SUPFAM" id="SSF48371">
    <property type="entry name" value="ARM repeat"/>
    <property type="match status" value="1"/>
</dbReference>
<feature type="region of interest" description="Disordered" evidence="1">
    <location>
        <begin position="729"/>
        <end position="768"/>
    </location>
</feature>
<dbReference type="KEGG" id="gtt:GUITHDRAFT_141192"/>
<reference evidence="3" key="3">
    <citation type="submission" date="2015-06" db="UniProtKB">
        <authorList>
            <consortium name="EnsemblProtists"/>
        </authorList>
    </citation>
    <scope>IDENTIFICATION</scope>
</reference>
<dbReference type="PANTHER" id="PTHR16199">
    <property type="entry name" value="CONDENSIN-2 COMPLEX SUBUNIT G2"/>
    <property type="match status" value="1"/>
</dbReference>
<protein>
    <submittedName>
        <fullName evidence="2 3">Uncharacterized protein</fullName>
    </submittedName>
</protein>
<keyword evidence="4" id="KW-1185">Reference proteome</keyword>
<dbReference type="Pfam" id="PF12422">
    <property type="entry name" value="Condensin2nSMC"/>
    <property type="match status" value="1"/>
</dbReference>
<reference evidence="4" key="2">
    <citation type="submission" date="2012-11" db="EMBL/GenBank/DDBJ databases">
        <authorList>
            <person name="Kuo A."/>
            <person name="Curtis B.A."/>
            <person name="Tanifuji G."/>
            <person name="Burki F."/>
            <person name="Gruber A."/>
            <person name="Irimia M."/>
            <person name="Maruyama S."/>
            <person name="Arias M.C."/>
            <person name="Ball S.G."/>
            <person name="Gile G.H."/>
            <person name="Hirakawa Y."/>
            <person name="Hopkins J.F."/>
            <person name="Rensing S.A."/>
            <person name="Schmutz J."/>
            <person name="Symeonidi A."/>
            <person name="Elias M."/>
            <person name="Eveleigh R.J."/>
            <person name="Herman E.K."/>
            <person name="Klute M.J."/>
            <person name="Nakayama T."/>
            <person name="Obornik M."/>
            <person name="Reyes-Prieto A."/>
            <person name="Armbrust E.V."/>
            <person name="Aves S.J."/>
            <person name="Beiko R.G."/>
            <person name="Coutinho P."/>
            <person name="Dacks J.B."/>
            <person name="Durnford D.G."/>
            <person name="Fast N.M."/>
            <person name="Green B.R."/>
            <person name="Grisdale C."/>
            <person name="Hempe F."/>
            <person name="Henrissat B."/>
            <person name="Hoppner M.P."/>
            <person name="Ishida K.-I."/>
            <person name="Kim E."/>
            <person name="Koreny L."/>
            <person name="Kroth P.G."/>
            <person name="Liu Y."/>
            <person name="Malik S.-B."/>
            <person name="Maier U.G."/>
            <person name="McRose D."/>
            <person name="Mock T."/>
            <person name="Neilson J.A."/>
            <person name="Onodera N.T."/>
            <person name="Poole A.M."/>
            <person name="Pritham E.J."/>
            <person name="Richards T.A."/>
            <person name="Rocap G."/>
            <person name="Roy S.W."/>
            <person name="Sarai C."/>
            <person name="Schaack S."/>
            <person name="Shirato S."/>
            <person name="Slamovits C.H."/>
            <person name="Spencer D.F."/>
            <person name="Suzuki S."/>
            <person name="Worden A.Z."/>
            <person name="Zauner S."/>
            <person name="Barry K."/>
            <person name="Bell C."/>
            <person name="Bharti A.K."/>
            <person name="Crow J.A."/>
            <person name="Grimwood J."/>
            <person name="Kramer R."/>
            <person name="Lindquist E."/>
            <person name="Lucas S."/>
            <person name="Salamov A."/>
            <person name="McFadden G.I."/>
            <person name="Lane C.E."/>
            <person name="Keeling P.J."/>
            <person name="Gray M.W."/>
            <person name="Grigoriev I.V."/>
            <person name="Archibald J.M."/>
        </authorList>
    </citation>
    <scope>NUCLEOTIDE SEQUENCE</scope>
    <source>
        <strain evidence="4">CCMP2712</strain>
    </source>
</reference>
<accession>L1J1X5</accession>
<sequence>MSQISVVLSDSLMERRRKLLEAASSRQAFSELMHEHASGKLNVGEILQGMSGTEKSTVWQKLAKTLPDDIETSDETTQRFVESLSTLGLLVLGGKETEAPDSMQNIVNVLHDNLLRFVFMSSTQDAISKFCEAWYLKEPSSRSEVVPQTILYLLMRAVSEDGKVSDVKRVYNMRAALECLEIGGESFRSVQESLMRAAIHPNFVLSEDGRRFLTFLLTLHPLVTTIIHKTIKSQIPRCRSSMLVQYGELYHAAWKRASGPVLHALEHDCVQDLAKHCIHASSPSLSNAIRQVLSVFHKNKKYKAVDEMLSRIYEPILWRSLKVANPIVRKQAAQLFAEVFPVQNPDAPNAEFEMALNQQINVLDTLIRDEVPQVREVGIQCVCRIISIYFDLLPVHVTTTLVQVLIKQFSQDAASPAVRVAVLRGMAFILNNHMSHPLLQDRLKLLGDLIHDKSERVRVAMCELLLKVRGIKSIRFFDIVPMVEILDRLAVDAQRPAITQRLAKLLLPSYLPINKPPPEQLARILALIKQNSAAAQVFFKQAGSQAPEQTCVNVLVALHHALLVYAGSKKKVSKTNPKKSKRGGESRSKRQQQEEEEEHQEDEEDGDVESFGSIAEVSVQCMSSMLETLRARLDSSSCFNIRSYLVENISSSGLASLASSFSSSSGMASALWKLAALMPEPGDKKLVQECLARARTLPLEEAAPLLDCVFHWSGQKEFVREACAELRSAVSQEEGRGGGKTGGKRRKTGGKSSAQEEEEEEEEGSSPRPLSLLLQQLQYVLDSDHLRQKLMLVPSHLEEMLESLEGALQLVEARMEEEEEEEDGKISAEDLKSMVNIYAKLCLHSHCAQFPGAGGAGKSSGRLLSLLGWSNLTCLPVLLAPQEEKQRKSKKKADAKAQEGGGERRELARRSVMISLMVATESAVLGRINDALAAAVANLCSDVLDKRGGACVLKEGLLGMVCKAIFQLTRSGLQQDKLQELFSSLILLVPIDRLRTVGRTSACCLKTDREQVTMLLRDSLGLCCKAGSSSSSLSGKIFSSFLLKLQEFEEESDIQVVISSLLSAVKQAGGNASRALVDELLRVFSSSDLTNIEAALQLLQAASRDKVLRVKDQTSDKLTRACRDGVEMLVKRLDERPGEYEEGRKKRDPRDVVEIAEGWLQAEEVAGAEGAGAGAAGKKAEESN</sequence>
<dbReference type="OMA" id="WEQLPFL"/>
<feature type="region of interest" description="Disordered" evidence="1">
    <location>
        <begin position="885"/>
        <end position="904"/>
    </location>
</feature>
<dbReference type="InterPro" id="IPR024741">
    <property type="entry name" value="Condensin2_G2"/>
</dbReference>
<dbReference type="InterPro" id="IPR016024">
    <property type="entry name" value="ARM-type_fold"/>
</dbReference>
<feature type="compositionally biased region" description="Acidic residues" evidence="1">
    <location>
        <begin position="755"/>
        <end position="764"/>
    </location>
</feature>
<dbReference type="eggNOG" id="KOG1949">
    <property type="taxonomic scope" value="Eukaryota"/>
</dbReference>
<dbReference type="AlphaFoldDB" id="L1J1X5"/>
<dbReference type="GO" id="GO:0000070">
    <property type="term" value="P:mitotic sister chromatid segregation"/>
    <property type="evidence" value="ECO:0007669"/>
    <property type="project" value="TreeGrafter"/>
</dbReference>
<evidence type="ECO:0000313" key="4">
    <source>
        <dbReference type="Proteomes" id="UP000011087"/>
    </source>
</evidence>
<dbReference type="PaxDb" id="55529-EKX42521"/>
<reference evidence="2 4" key="1">
    <citation type="journal article" date="2012" name="Nature">
        <title>Algal genomes reveal evolutionary mosaicism and the fate of nucleomorphs.</title>
        <authorList>
            <consortium name="DOE Joint Genome Institute"/>
            <person name="Curtis B.A."/>
            <person name="Tanifuji G."/>
            <person name="Burki F."/>
            <person name="Gruber A."/>
            <person name="Irimia M."/>
            <person name="Maruyama S."/>
            <person name="Arias M.C."/>
            <person name="Ball S.G."/>
            <person name="Gile G.H."/>
            <person name="Hirakawa Y."/>
            <person name="Hopkins J.F."/>
            <person name="Kuo A."/>
            <person name="Rensing S.A."/>
            <person name="Schmutz J."/>
            <person name="Symeonidi A."/>
            <person name="Elias M."/>
            <person name="Eveleigh R.J."/>
            <person name="Herman E.K."/>
            <person name="Klute M.J."/>
            <person name="Nakayama T."/>
            <person name="Obornik M."/>
            <person name="Reyes-Prieto A."/>
            <person name="Armbrust E.V."/>
            <person name="Aves S.J."/>
            <person name="Beiko R.G."/>
            <person name="Coutinho P."/>
            <person name="Dacks J.B."/>
            <person name="Durnford D.G."/>
            <person name="Fast N.M."/>
            <person name="Green B.R."/>
            <person name="Grisdale C.J."/>
            <person name="Hempel F."/>
            <person name="Henrissat B."/>
            <person name="Hoppner M.P."/>
            <person name="Ishida K."/>
            <person name="Kim E."/>
            <person name="Koreny L."/>
            <person name="Kroth P.G."/>
            <person name="Liu Y."/>
            <person name="Malik S.B."/>
            <person name="Maier U.G."/>
            <person name="McRose D."/>
            <person name="Mock T."/>
            <person name="Neilson J.A."/>
            <person name="Onodera N.T."/>
            <person name="Poole A.M."/>
            <person name="Pritham E.J."/>
            <person name="Richards T.A."/>
            <person name="Rocap G."/>
            <person name="Roy S.W."/>
            <person name="Sarai C."/>
            <person name="Schaack S."/>
            <person name="Shirato S."/>
            <person name="Slamovits C.H."/>
            <person name="Spencer D.F."/>
            <person name="Suzuki S."/>
            <person name="Worden A.Z."/>
            <person name="Zauner S."/>
            <person name="Barry K."/>
            <person name="Bell C."/>
            <person name="Bharti A.K."/>
            <person name="Crow J.A."/>
            <person name="Grimwood J."/>
            <person name="Kramer R."/>
            <person name="Lindquist E."/>
            <person name="Lucas S."/>
            <person name="Salamov A."/>
            <person name="McFadden G.I."/>
            <person name="Lane C.E."/>
            <person name="Keeling P.J."/>
            <person name="Gray M.W."/>
            <person name="Grigoriev I.V."/>
            <person name="Archibald J.M."/>
        </authorList>
    </citation>
    <scope>NUCLEOTIDE SEQUENCE</scope>
    <source>
        <strain evidence="2 4">CCMP2712</strain>
    </source>
</reference>
<evidence type="ECO:0000256" key="1">
    <source>
        <dbReference type="SAM" id="MobiDB-lite"/>
    </source>
</evidence>
<dbReference type="GO" id="GO:0000796">
    <property type="term" value="C:condensin complex"/>
    <property type="evidence" value="ECO:0007669"/>
    <property type="project" value="TreeGrafter"/>
</dbReference>
<dbReference type="PANTHER" id="PTHR16199:SF4">
    <property type="entry name" value="CONDENSIN-2 COMPLEX SUBUNIT G2"/>
    <property type="match status" value="1"/>
</dbReference>
<feature type="region of interest" description="Disordered" evidence="1">
    <location>
        <begin position="573"/>
        <end position="609"/>
    </location>
</feature>
<feature type="compositionally biased region" description="Acidic residues" evidence="1">
    <location>
        <begin position="594"/>
        <end position="608"/>
    </location>
</feature>
<dbReference type="EMBL" id="JH993016">
    <property type="protein sequence ID" value="EKX42521.1"/>
    <property type="molecule type" value="Genomic_DNA"/>
</dbReference>
<dbReference type="Gene3D" id="1.25.10.10">
    <property type="entry name" value="Leucine-rich Repeat Variant"/>
    <property type="match status" value="1"/>
</dbReference>
<evidence type="ECO:0000313" key="3">
    <source>
        <dbReference type="EnsemblProtists" id="EKX42521"/>
    </source>
</evidence>
<name>L1J1X5_GUITC</name>
<dbReference type="STRING" id="905079.L1J1X5"/>
<dbReference type="HOGENOM" id="CLU_008117_0_0_1"/>
<organism evidence="2">
    <name type="scientific">Guillardia theta (strain CCMP2712)</name>
    <name type="common">Cryptophyte</name>
    <dbReference type="NCBI Taxonomy" id="905079"/>
    <lineage>
        <taxon>Eukaryota</taxon>
        <taxon>Cryptophyceae</taxon>
        <taxon>Pyrenomonadales</taxon>
        <taxon>Geminigeraceae</taxon>
        <taxon>Guillardia</taxon>
    </lineage>
</organism>